<dbReference type="GO" id="GO:0003677">
    <property type="term" value="F:DNA binding"/>
    <property type="evidence" value="ECO:0007669"/>
    <property type="project" value="InterPro"/>
</dbReference>
<dbReference type="PANTHER" id="PTHR23272:SF135">
    <property type="entry name" value="ZINC FINGER BED DOMAIN-CONTAINING PROTEIN DAYSLEEPER-LIKE"/>
    <property type="match status" value="1"/>
</dbReference>
<dbReference type="EMBL" id="JABWDY010040286">
    <property type="protein sequence ID" value="KAF5178258.1"/>
    <property type="molecule type" value="Genomic_DNA"/>
</dbReference>
<keyword evidence="4" id="KW-1185">Reference proteome</keyword>
<sequence>MNEVDDILNKNPDVQSFRSNKTLIDARLDYPWESEGISEWDYAYHLLRMALINNKSFVRSHNKNILTKGELRKVKGTLSLIELIQYLAYACSPNQLYPTTYFHNFLSFREQMAEKSMSSDRFVGEVAKKMLELFNKYWEDMFMVMAMASIIDPHFKLKYLEFYFTKYNGSDAKISLELVREAIVNLYNEYLNHEPSPEQIEMDDTPFDEKLDASNVYVSWLHEYSEATIKKANSGLNHYFDKEVWIMSSLSYDLMHWWQFGNHDPRLSRMAFDILAICNSMTIHPPRSDTYKAVRDKDQFSNSLDPSMSEALFYINLWTNSSPTNLQRSYNCSMEYSYRRYHSPGRVFVSIGTYGFEHGAESEEFYLPDTLQLKDCLNRNDRETHIKKLADLVYRERLPLHIVENESFVAMVEPQFKMVKLEHVKRQILETYKEWKENVKKFLLGESNDDRHAEWSYREKEKSPGRISLAIDIWRSTRDREFLCITAHFIDSGWNFKKLILSFVEVSVPLSVEHLTETILRCLSSWGIGGKIFSITLRNSSIFEDTSLCLQKCLREKAIKSKVSCSAYEVANTDEGIHMDEWKKVEGICVLLKIFHDVASILSRTEQTTANIYFHGVCVVRGFLTQQSTCSDSFVSSMARKMLGRLDKYWKDMFMVLAVGSVMGPQFRMKYLEYVLPKCDDIDSNALLTQVQEAISGLYSEYASKPTLATNLEEDSIDHCPRDNLLKEYHDFVQSPSIKSEWNQYVDDWTAYEHDGDALSWWGTYCDKYPTLSRMARDILAIPISVITNASLASDGNLYSQKPVSETSVFFSVGRELNPYLSSLDPDIMEALICLREWKSR</sequence>
<dbReference type="InterPro" id="IPR012337">
    <property type="entry name" value="RNaseH-like_sf"/>
</dbReference>
<dbReference type="Pfam" id="PF14372">
    <property type="entry name" value="hAT-like_RNase-H"/>
    <property type="match status" value="2"/>
</dbReference>
<evidence type="ECO:0000259" key="2">
    <source>
        <dbReference type="Pfam" id="PF14372"/>
    </source>
</evidence>
<dbReference type="InterPro" id="IPR008906">
    <property type="entry name" value="HATC_C_dom"/>
</dbReference>
<evidence type="ECO:0000313" key="4">
    <source>
        <dbReference type="Proteomes" id="UP000554482"/>
    </source>
</evidence>
<dbReference type="SUPFAM" id="SSF53098">
    <property type="entry name" value="Ribonuclease H-like"/>
    <property type="match status" value="2"/>
</dbReference>
<gene>
    <name evidence="3" type="ORF">FRX31_032155</name>
</gene>
<comment type="caution">
    <text evidence="3">The sequence shown here is derived from an EMBL/GenBank/DDBJ whole genome shotgun (WGS) entry which is preliminary data.</text>
</comment>
<dbReference type="InterPro" id="IPR025525">
    <property type="entry name" value="hAT-like_transposase_RNase-H"/>
</dbReference>
<protein>
    <submittedName>
        <fullName evidence="3">Zinc finger bed domain-containing protein</fullName>
    </submittedName>
</protein>
<feature type="domain" description="HAT C-terminal dimerisation" evidence="1">
    <location>
        <begin position="236"/>
        <end position="318"/>
    </location>
</feature>
<evidence type="ECO:0000313" key="3">
    <source>
        <dbReference type="EMBL" id="KAF5178258.1"/>
    </source>
</evidence>
<feature type="domain" description="hAT-like transposase RNase-H fold" evidence="2">
    <location>
        <begin position="604"/>
        <end position="702"/>
    </location>
</feature>
<reference evidence="3 4" key="1">
    <citation type="submission" date="2020-06" db="EMBL/GenBank/DDBJ databases">
        <title>Transcriptomic and genomic resources for Thalictrum thalictroides and T. hernandezii: Facilitating candidate gene discovery in an emerging model plant lineage.</title>
        <authorList>
            <person name="Arias T."/>
            <person name="Riano-Pachon D.M."/>
            <person name="Di Stilio V.S."/>
        </authorList>
    </citation>
    <scope>NUCLEOTIDE SEQUENCE [LARGE SCALE GENOMIC DNA]</scope>
    <source>
        <strain evidence="4">cv. WT478/WT964</strain>
        <tissue evidence="3">Leaves</tissue>
    </source>
</reference>
<evidence type="ECO:0000259" key="1">
    <source>
        <dbReference type="Pfam" id="PF05699"/>
    </source>
</evidence>
<feature type="domain" description="hAT-like transposase RNase-H fold" evidence="2">
    <location>
        <begin position="99"/>
        <end position="190"/>
    </location>
</feature>
<dbReference type="PANTHER" id="PTHR23272">
    <property type="entry name" value="BED FINGER-RELATED"/>
    <property type="match status" value="1"/>
</dbReference>
<accession>A0A7J6V0L5</accession>
<proteinExistence type="predicted"/>
<organism evidence="3 4">
    <name type="scientific">Thalictrum thalictroides</name>
    <name type="common">Rue-anemone</name>
    <name type="synonym">Anemone thalictroides</name>
    <dbReference type="NCBI Taxonomy" id="46969"/>
    <lineage>
        <taxon>Eukaryota</taxon>
        <taxon>Viridiplantae</taxon>
        <taxon>Streptophyta</taxon>
        <taxon>Embryophyta</taxon>
        <taxon>Tracheophyta</taxon>
        <taxon>Spermatophyta</taxon>
        <taxon>Magnoliopsida</taxon>
        <taxon>Ranunculales</taxon>
        <taxon>Ranunculaceae</taxon>
        <taxon>Thalictroideae</taxon>
        <taxon>Thalictrum</taxon>
    </lineage>
</organism>
<dbReference type="OrthoDB" id="1607513at2759"/>
<name>A0A7J6V0L5_THATH</name>
<dbReference type="GO" id="GO:0046983">
    <property type="term" value="F:protein dimerization activity"/>
    <property type="evidence" value="ECO:0007669"/>
    <property type="project" value="InterPro"/>
</dbReference>
<dbReference type="AlphaFoldDB" id="A0A7J6V0L5"/>
<dbReference type="Proteomes" id="UP000554482">
    <property type="component" value="Unassembled WGS sequence"/>
</dbReference>
<feature type="domain" description="HAT C-terminal dimerisation" evidence="1">
    <location>
        <begin position="744"/>
        <end position="838"/>
    </location>
</feature>
<dbReference type="Pfam" id="PF05699">
    <property type="entry name" value="Dimer_Tnp_hAT"/>
    <property type="match status" value="2"/>
</dbReference>